<dbReference type="OrthoDB" id="2636646at2"/>
<dbReference type="Pfam" id="PF08541">
    <property type="entry name" value="ACP_syn_III_C"/>
    <property type="match status" value="1"/>
</dbReference>
<evidence type="ECO:0000256" key="1">
    <source>
        <dbReference type="ARBA" id="ARBA00022679"/>
    </source>
</evidence>
<dbReference type="GO" id="GO:0016746">
    <property type="term" value="F:acyltransferase activity"/>
    <property type="evidence" value="ECO:0007669"/>
    <property type="project" value="UniProtKB-KW"/>
</dbReference>
<accession>A0A2T0SVH0</accession>
<keyword evidence="2" id="KW-0012">Acyltransferase</keyword>
<organism evidence="4 5">
    <name type="scientific">Umezawaea tangerina</name>
    <dbReference type="NCBI Taxonomy" id="84725"/>
    <lineage>
        <taxon>Bacteria</taxon>
        <taxon>Bacillati</taxon>
        <taxon>Actinomycetota</taxon>
        <taxon>Actinomycetes</taxon>
        <taxon>Pseudonocardiales</taxon>
        <taxon>Pseudonocardiaceae</taxon>
        <taxon>Umezawaea</taxon>
    </lineage>
</organism>
<evidence type="ECO:0000313" key="5">
    <source>
        <dbReference type="Proteomes" id="UP000239494"/>
    </source>
</evidence>
<dbReference type="Proteomes" id="UP000239494">
    <property type="component" value="Unassembled WGS sequence"/>
</dbReference>
<dbReference type="InterPro" id="IPR016039">
    <property type="entry name" value="Thiolase-like"/>
</dbReference>
<protein>
    <submittedName>
        <fullName evidence="4">3-oxoacyl-[acyl-carrier-protein] synthase-3</fullName>
    </submittedName>
</protein>
<dbReference type="AlphaFoldDB" id="A0A2T0SVH0"/>
<evidence type="ECO:0000259" key="3">
    <source>
        <dbReference type="Pfam" id="PF08541"/>
    </source>
</evidence>
<dbReference type="GO" id="GO:0044550">
    <property type="term" value="P:secondary metabolite biosynthetic process"/>
    <property type="evidence" value="ECO:0007669"/>
    <property type="project" value="TreeGrafter"/>
</dbReference>
<keyword evidence="1" id="KW-0808">Transferase</keyword>
<proteinExistence type="predicted"/>
<sequence>MTSLVAVSSHLPETVSVADLRESLGLNDQQVRRFTRLYGLDRICQAPGRSEAELMVAAAGKLDALIGQEERVRYVIRAKGMRTTAPYPVSPVQDVREALGLTHAKTFAVADHGCATGLLALDVAGTLLAADGDPDAMALILAGDKTFTPFTQWVEDVSIMGEGVAAVLVSAKGDRDHLLGYATRIHGRDDGVIDMTPDVAKYARKIYQDALEEVILGALGEAGLTLADVDLVLPHNVNRVSWTVAAKNLGLPNDKFFLDNLDKTGHCFCADPFINYQTVHELGLLKPGDKYLMTSAGLGQTFSAAVFQH</sequence>
<dbReference type="RefSeq" id="WP_106191731.1">
    <property type="nucleotide sequence ID" value="NZ_PVTF01000010.1"/>
</dbReference>
<dbReference type="Gene3D" id="3.40.47.10">
    <property type="match status" value="2"/>
</dbReference>
<dbReference type="PANTHER" id="PTHR34069:SF2">
    <property type="entry name" value="BETA-KETOACYL-[ACYL-CARRIER-PROTEIN] SYNTHASE III"/>
    <property type="match status" value="1"/>
</dbReference>
<gene>
    <name evidence="4" type="ORF">CLV43_110213</name>
</gene>
<dbReference type="EMBL" id="PVTF01000010">
    <property type="protein sequence ID" value="PRY37402.1"/>
    <property type="molecule type" value="Genomic_DNA"/>
</dbReference>
<evidence type="ECO:0000256" key="2">
    <source>
        <dbReference type="ARBA" id="ARBA00023315"/>
    </source>
</evidence>
<name>A0A2T0SVH0_9PSEU</name>
<comment type="caution">
    <text evidence="4">The sequence shown here is derived from an EMBL/GenBank/DDBJ whole genome shotgun (WGS) entry which is preliminary data.</text>
</comment>
<dbReference type="PANTHER" id="PTHR34069">
    <property type="entry name" value="3-OXOACYL-[ACYL-CARRIER-PROTEIN] SYNTHASE 3"/>
    <property type="match status" value="1"/>
</dbReference>
<dbReference type="SUPFAM" id="SSF53901">
    <property type="entry name" value="Thiolase-like"/>
    <property type="match status" value="2"/>
</dbReference>
<evidence type="ECO:0000313" key="4">
    <source>
        <dbReference type="EMBL" id="PRY37402.1"/>
    </source>
</evidence>
<dbReference type="InterPro" id="IPR013747">
    <property type="entry name" value="ACP_syn_III_C"/>
</dbReference>
<keyword evidence="5" id="KW-1185">Reference proteome</keyword>
<reference evidence="4 5" key="1">
    <citation type="submission" date="2018-03" db="EMBL/GenBank/DDBJ databases">
        <title>Genomic Encyclopedia of Archaeal and Bacterial Type Strains, Phase II (KMG-II): from individual species to whole genera.</title>
        <authorList>
            <person name="Goeker M."/>
        </authorList>
    </citation>
    <scope>NUCLEOTIDE SEQUENCE [LARGE SCALE GENOMIC DNA]</scope>
    <source>
        <strain evidence="4 5">DSM 44720</strain>
    </source>
</reference>
<feature type="domain" description="Beta-ketoacyl-[acyl-carrier-protein] synthase III C-terminal" evidence="3">
    <location>
        <begin position="220"/>
        <end position="308"/>
    </location>
</feature>